<feature type="domain" description="Peptidase S54 rhomboid" evidence="6">
    <location>
        <begin position="62"/>
        <end position="198"/>
    </location>
</feature>
<feature type="transmembrane region" description="Helical" evidence="5">
    <location>
        <begin position="102"/>
        <end position="122"/>
    </location>
</feature>
<gene>
    <name evidence="8" type="ORF">METZ01_LOCUS128017</name>
</gene>
<sequence length="275" mass="32150">MRYQFQTNPGQLSYKPQLFTDAIKVLVSVNFTIFFLQTISGKERLLFELFGLVSRAVWSDFMIWQPFTYLFFHGNIWHILINMFVLWMFGSELENAWGKKNFLKYYFMTGVGAGLVTCLFNLLSDVPVVGASGAVYGILLAYGLTFPNRTVYLYGLVPIKSIWFVIAIGALAFFSSFREATQISHLTHISGMAIGYIMLKRRWRWDDIWFKIRKKTLEYRIKREDTKQSKKQTLQKDIDYILDKIRKVGFKGLSDEEKSKLYDASITLSKYEKRD</sequence>
<evidence type="ECO:0000256" key="3">
    <source>
        <dbReference type="ARBA" id="ARBA00022989"/>
    </source>
</evidence>
<dbReference type="Pfam" id="PF20216">
    <property type="entry name" value="DUF6576"/>
    <property type="match status" value="1"/>
</dbReference>
<feature type="transmembrane region" description="Helical" evidence="5">
    <location>
        <begin position="18"/>
        <end position="36"/>
    </location>
</feature>
<dbReference type="Gene3D" id="1.20.1540.10">
    <property type="entry name" value="Rhomboid-like"/>
    <property type="match status" value="1"/>
</dbReference>
<feature type="transmembrane region" description="Helical" evidence="5">
    <location>
        <begin position="70"/>
        <end position="90"/>
    </location>
</feature>
<proteinExistence type="predicted"/>
<organism evidence="8">
    <name type="scientific">marine metagenome</name>
    <dbReference type="NCBI Taxonomy" id="408172"/>
    <lineage>
        <taxon>unclassified sequences</taxon>
        <taxon>metagenomes</taxon>
        <taxon>ecological metagenomes</taxon>
    </lineage>
</organism>
<dbReference type="InterPro" id="IPR035952">
    <property type="entry name" value="Rhomboid-like_sf"/>
</dbReference>
<evidence type="ECO:0000259" key="7">
    <source>
        <dbReference type="Pfam" id="PF20216"/>
    </source>
</evidence>
<keyword evidence="2 5" id="KW-0812">Transmembrane</keyword>
<protein>
    <submittedName>
        <fullName evidence="8">Uncharacterized protein</fullName>
    </submittedName>
</protein>
<feature type="transmembrane region" description="Helical" evidence="5">
    <location>
        <begin position="180"/>
        <end position="199"/>
    </location>
</feature>
<evidence type="ECO:0000259" key="6">
    <source>
        <dbReference type="Pfam" id="PF01694"/>
    </source>
</evidence>
<name>A0A381YF59_9ZZZZ</name>
<dbReference type="Pfam" id="PF01694">
    <property type="entry name" value="Rhomboid"/>
    <property type="match status" value="1"/>
</dbReference>
<dbReference type="PANTHER" id="PTHR43066:SF11">
    <property type="entry name" value="PEPTIDASE S54 RHOMBOID DOMAIN-CONTAINING PROTEIN"/>
    <property type="match status" value="1"/>
</dbReference>
<dbReference type="SUPFAM" id="SSF144091">
    <property type="entry name" value="Rhomboid-like"/>
    <property type="match status" value="1"/>
</dbReference>
<feature type="transmembrane region" description="Helical" evidence="5">
    <location>
        <begin position="128"/>
        <end position="144"/>
    </location>
</feature>
<dbReference type="PANTHER" id="PTHR43066">
    <property type="entry name" value="RHOMBOID-RELATED PROTEIN"/>
    <property type="match status" value="1"/>
</dbReference>
<dbReference type="GO" id="GO:0016020">
    <property type="term" value="C:membrane"/>
    <property type="evidence" value="ECO:0007669"/>
    <property type="project" value="UniProtKB-SubCell"/>
</dbReference>
<feature type="transmembrane region" description="Helical" evidence="5">
    <location>
        <begin position="151"/>
        <end position="174"/>
    </location>
</feature>
<keyword evidence="4 5" id="KW-0472">Membrane</keyword>
<dbReference type="GO" id="GO:0004252">
    <property type="term" value="F:serine-type endopeptidase activity"/>
    <property type="evidence" value="ECO:0007669"/>
    <property type="project" value="InterPro"/>
</dbReference>
<dbReference type="InterPro" id="IPR022764">
    <property type="entry name" value="Peptidase_S54_rhomboid_dom"/>
</dbReference>
<accession>A0A381YF59</accession>
<dbReference type="SMART" id="SM01160">
    <property type="entry name" value="DUF1751"/>
    <property type="match status" value="1"/>
</dbReference>
<feature type="domain" description="DUF6576" evidence="7">
    <location>
        <begin position="229"/>
        <end position="262"/>
    </location>
</feature>
<evidence type="ECO:0000256" key="4">
    <source>
        <dbReference type="ARBA" id="ARBA00023136"/>
    </source>
</evidence>
<reference evidence="8" key="1">
    <citation type="submission" date="2018-05" db="EMBL/GenBank/DDBJ databases">
        <authorList>
            <person name="Lanie J.A."/>
            <person name="Ng W.-L."/>
            <person name="Kazmierczak K.M."/>
            <person name="Andrzejewski T.M."/>
            <person name="Davidsen T.M."/>
            <person name="Wayne K.J."/>
            <person name="Tettelin H."/>
            <person name="Glass J.I."/>
            <person name="Rusch D."/>
            <person name="Podicherti R."/>
            <person name="Tsui H.-C.T."/>
            <person name="Winkler M.E."/>
        </authorList>
    </citation>
    <scope>NUCLEOTIDE SEQUENCE</scope>
</reference>
<evidence type="ECO:0000313" key="8">
    <source>
        <dbReference type="EMBL" id="SVA75163.1"/>
    </source>
</evidence>
<dbReference type="InterPro" id="IPR046483">
    <property type="entry name" value="DUF6576"/>
</dbReference>
<dbReference type="EMBL" id="UINC01017994">
    <property type="protein sequence ID" value="SVA75163.1"/>
    <property type="molecule type" value="Genomic_DNA"/>
</dbReference>
<dbReference type="AlphaFoldDB" id="A0A381YF59"/>
<evidence type="ECO:0000256" key="2">
    <source>
        <dbReference type="ARBA" id="ARBA00022692"/>
    </source>
</evidence>
<comment type="subcellular location">
    <subcellularLocation>
        <location evidence="1">Membrane</location>
        <topology evidence="1">Multi-pass membrane protein</topology>
    </subcellularLocation>
</comment>
<keyword evidence="3 5" id="KW-1133">Transmembrane helix</keyword>
<evidence type="ECO:0000256" key="1">
    <source>
        <dbReference type="ARBA" id="ARBA00004141"/>
    </source>
</evidence>
<evidence type="ECO:0000256" key="5">
    <source>
        <dbReference type="SAM" id="Phobius"/>
    </source>
</evidence>